<evidence type="ECO:0000313" key="3">
    <source>
        <dbReference type="Proteomes" id="UP000282312"/>
    </source>
</evidence>
<comment type="caution">
    <text evidence="2">The sequence shown here is derived from an EMBL/GenBank/DDBJ whole genome shotgun (WGS) entry which is preliminary data.</text>
</comment>
<dbReference type="Proteomes" id="UP000282312">
    <property type="component" value="Unassembled WGS sequence"/>
</dbReference>
<dbReference type="EMBL" id="QGSZ01000392">
    <property type="protein sequence ID" value="RQW94071.1"/>
    <property type="molecule type" value="Genomic_DNA"/>
</dbReference>
<keyword evidence="3" id="KW-1185">Reference proteome</keyword>
<dbReference type="Gene3D" id="3.40.50.300">
    <property type="entry name" value="P-loop containing nucleotide triphosphate hydrolases"/>
    <property type="match status" value="1"/>
</dbReference>
<sequence length="382" mass="42740">MQLSRALEQHIAVFGESGSGKTVLLSSFYGATQEALYLQKNLFDVVADDIGQHTRLHQNYLGMKNSARRPAQNRFTATSYAFSVKLRDSSDDAVKARPFDALRVIWHDYPGEWFEQDASGPEEAQRRVDTFRSLLSSDVALLLVDAQKLLDNAGEEERYLKSLLSNFRTGLLSIKDELLEDGKPLVEFPRIWVMALSKADLLPDMDVYEFRDLLTDKVGDDIDELRKVIAGLVEASDALAVGEDFVLLSSAKFETGKIKVAERIGLDLILPMAAILPFVRHVRWSQAMQLPRKVAENLLSNAGTLAAALITRKSWLPARIESLLSFVDSDLVNEAAKLAGDKLRKINSEALARHDHLTATLSGFRMDLDLGEREQVLLRSRR</sequence>
<accession>A0A3N9W020</accession>
<protein>
    <submittedName>
        <fullName evidence="2">ATP/GTP-binding protein</fullName>
    </submittedName>
</protein>
<dbReference type="SUPFAM" id="SSF52540">
    <property type="entry name" value="P-loop containing nucleoside triphosphate hydrolases"/>
    <property type="match status" value="1"/>
</dbReference>
<feature type="domain" description="Double-GTPase 2" evidence="1">
    <location>
        <begin position="10"/>
        <end position="169"/>
    </location>
</feature>
<dbReference type="Pfam" id="PF19993">
    <property type="entry name" value="DO-GTPase2"/>
    <property type="match status" value="1"/>
</dbReference>
<dbReference type="RefSeq" id="WP_124778366.1">
    <property type="nucleotide sequence ID" value="NZ_JBEZFR010000011.1"/>
</dbReference>
<dbReference type="InterPro" id="IPR027417">
    <property type="entry name" value="P-loop_NTPase"/>
</dbReference>
<dbReference type="OrthoDB" id="4476065at2"/>
<name>A0A3N9W020_9ACTN</name>
<evidence type="ECO:0000259" key="1">
    <source>
        <dbReference type="Pfam" id="PF19993"/>
    </source>
</evidence>
<organism evidence="2 3">
    <name type="scientific">Micromonospora inaquosa</name>
    <dbReference type="NCBI Taxonomy" id="2203716"/>
    <lineage>
        <taxon>Bacteria</taxon>
        <taxon>Bacillati</taxon>
        <taxon>Actinomycetota</taxon>
        <taxon>Actinomycetes</taxon>
        <taxon>Micromonosporales</taxon>
        <taxon>Micromonosporaceae</taxon>
        <taxon>Micromonospora</taxon>
    </lineage>
</organism>
<dbReference type="AlphaFoldDB" id="A0A3N9W020"/>
<proteinExistence type="predicted"/>
<evidence type="ECO:0000313" key="2">
    <source>
        <dbReference type="EMBL" id="RQW94071.1"/>
    </source>
</evidence>
<gene>
    <name evidence="2" type="ORF">DLJ59_34940</name>
</gene>
<dbReference type="InterPro" id="IPR045528">
    <property type="entry name" value="DO-GTPase2"/>
</dbReference>
<reference evidence="2 3" key="1">
    <citation type="submission" date="2018-05" db="EMBL/GenBank/DDBJ databases">
        <title>Micromonospora from Atacama Desert.</title>
        <authorList>
            <person name="Carro L."/>
            <person name="Goodfellow M."/>
            <person name="Klenk H.-P."/>
        </authorList>
    </citation>
    <scope>NUCLEOTIDE SEQUENCE [LARGE SCALE GENOMIC DNA]</scope>
    <source>
        <strain evidence="2 3">LB39</strain>
    </source>
</reference>